<evidence type="ECO:0000313" key="6">
    <source>
        <dbReference type="Proteomes" id="UP001589834"/>
    </source>
</evidence>
<evidence type="ECO:0000256" key="1">
    <source>
        <dbReference type="ARBA" id="ARBA00022612"/>
    </source>
</evidence>
<protein>
    <submittedName>
        <fullName evidence="5">HK97 family phage prohead protease</fullName>
    </submittedName>
</protein>
<dbReference type="EMBL" id="JBHLTN010000029">
    <property type="protein sequence ID" value="MFC0593801.1"/>
    <property type="molecule type" value="Genomic_DNA"/>
</dbReference>
<keyword evidence="6" id="KW-1185">Reference proteome</keyword>
<accession>A0ABV6PVG2</accession>
<dbReference type="NCBIfam" id="TIGR01543">
    <property type="entry name" value="proheadase_HK97"/>
    <property type="match status" value="1"/>
</dbReference>
<dbReference type="InterPro" id="IPR054613">
    <property type="entry name" value="Peptidase_S78_dom"/>
</dbReference>
<comment type="caution">
    <text evidence="5">The sequence shown here is derived from an EMBL/GenBank/DDBJ whole genome shotgun (WGS) entry which is preliminary data.</text>
</comment>
<evidence type="ECO:0000256" key="2">
    <source>
        <dbReference type="ARBA" id="ARBA00022670"/>
    </source>
</evidence>
<proteinExistence type="predicted"/>
<evidence type="ECO:0000256" key="3">
    <source>
        <dbReference type="ARBA" id="ARBA00022801"/>
    </source>
</evidence>
<dbReference type="InterPro" id="IPR006433">
    <property type="entry name" value="Prohead_protease"/>
</dbReference>
<keyword evidence="1" id="KW-1188">Viral release from host cell</keyword>
<dbReference type="Pfam" id="PF04586">
    <property type="entry name" value="Peptidase_S78"/>
    <property type="match status" value="1"/>
</dbReference>
<dbReference type="Proteomes" id="UP001589834">
    <property type="component" value="Unassembled WGS sequence"/>
</dbReference>
<dbReference type="GO" id="GO:0008233">
    <property type="term" value="F:peptidase activity"/>
    <property type="evidence" value="ECO:0007669"/>
    <property type="project" value="UniProtKB-KW"/>
</dbReference>
<name>A0ABV6PVG2_9BURK</name>
<evidence type="ECO:0000259" key="4">
    <source>
        <dbReference type="Pfam" id="PF04586"/>
    </source>
</evidence>
<feature type="domain" description="Prohead serine protease" evidence="4">
    <location>
        <begin position="4"/>
        <end position="159"/>
    </location>
</feature>
<dbReference type="GO" id="GO:0006508">
    <property type="term" value="P:proteolysis"/>
    <property type="evidence" value="ECO:0007669"/>
    <property type="project" value="UniProtKB-KW"/>
</dbReference>
<keyword evidence="2 5" id="KW-0645">Protease</keyword>
<dbReference type="RefSeq" id="WP_377484087.1">
    <property type="nucleotide sequence ID" value="NZ_JBHLTN010000029.1"/>
</dbReference>
<reference evidence="5 6" key="1">
    <citation type="submission" date="2024-09" db="EMBL/GenBank/DDBJ databases">
        <authorList>
            <person name="Sun Q."/>
            <person name="Mori K."/>
        </authorList>
    </citation>
    <scope>NUCLEOTIDE SEQUENCE [LARGE SCALE GENOMIC DNA]</scope>
    <source>
        <strain evidence="5 6">NCAIM B.02336</strain>
    </source>
</reference>
<evidence type="ECO:0000313" key="5">
    <source>
        <dbReference type="EMBL" id="MFC0593801.1"/>
    </source>
</evidence>
<gene>
    <name evidence="5" type="ORF">ACFFGG_14710</name>
</gene>
<organism evidence="5 6">
    <name type="scientific">Ottowia pentelensis</name>
    <dbReference type="NCBI Taxonomy" id="511108"/>
    <lineage>
        <taxon>Bacteria</taxon>
        <taxon>Pseudomonadati</taxon>
        <taxon>Pseudomonadota</taxon>
        <taxon>Betaproteobacteria</taxon>
        <taxon>Burkholderiales</taxon>
        <taxon>Comamonadaceae</taxon>
        <taxon>Ottowia</taxon>
    </lineage>
</organism>
<keyword evidence="3" id="KW-0378">Hydrolase</keyword>
<sequence>MLEVRSTGELRSDGKKLTGYAAIFNSETDLGGFVEVIRNGAFRKSLESASNIRALYHHQGDALLGTTRSKTLKLREDPHGLAFELDLPNTTHGRDLAILVERGDVAGCSFGFRVRDGGDRWEQRGPSLVRELLDVELSEVTLTADPAYADTSVALRTRKNIINNDTRRLWLETCLWD</sequence>